<sequence>MSRLQAVLFDVDGVLCMPMFRFAAYLEREHHITFKHTQAFFQGVFLDCIDGKADLREVLPPYLEQWAWSSDLDSFLERWFHEESLVDARVLNAMQMLRERGIKCYLATNQERHRSNYLWHDLGMWRWCDGMLASSSIGARKPMPEYFERVSQQLGLAPASIAFWDDAQANVVAAQSHGWQAQHYRDYHDLAAWLKTNSPQA</sequence>
<dbReference type="RefSeq" id="WP_345723530.1">
    <property type="nucleotide sequence ID" value="NZ_BAABRU010000014.1"/>
</dbReference>
<evidence type="ECO:0000313" key="2">
    <source>
        <dbReference type="Proteomes" id="UP001428290"/>
    </source>
</evidence>
<dbReference type="NCBIfam" id="TIGR01509">
    <property type="entry name" value="HAD-SF-IA-v3"/>
    <property type="match status" value="1"/>
</dbReference>
<dbReference type="PANTHER" id="PTHR43611:SF3">
    <property type="entry name" value="FLAVIN MONONUCLEOTIDE HYDROLASE 1, CHLOROPLATIC"/>
    <property type="match status" value="1"/>
</dbReference>
<dbReference type="PANTHER" id="PTHR43611">
    <property type="entry name" value="ALPHA-D-GLUCOSE 1-PHOSPHATE PHOSPHATASE"/>
    <property type="match status" value="1"/>
</dbReference>
<keyword evidence="2" id="KW-1185">Reference proteome</keyword>
<dbReference type="EMBL" id="BAABRU010000014">
    <property type="protein sequence ID" value="GAA5529941.1"/>
    <property type="molecule type" value="Genomic_DNA"/>
</dbReference>
<proteinExistence type="predicted"/>
<name>A0ABP9X531_9CHLR</name>
<evidence type="ECO:0000313" key="1">
    <source>
        <dbReference type="EMBL" id="GAA5529941.1"/>
    </source>
</evidence>
<reference evidence="1 2" key="1">
    <citation type="submission" date="2024-02" db="EMBL/GenBank/DDBJ databases">
        <title>Herpetosiphon gulosus NBRC 112829.</title>
        <authorList>
            <person name="Ichikawa N."/>
            <person name="Katano-Makiyama Y."/>
            <person name="Hidaka K."/>
        </authorList>
    </citation>
    <scope>NUCLEOTIDE SEQUENCE [LARGE SCALE GENOMIC DNA]</scope>
    <source>
        <strain evidence="1 2">NBRC 112829</strain>
    </source>
</reference>
<dbReference type="Gene3D" id="3.40.50.1000">
    <property type="entry name" value="HAD superfamily/HAD-like"/>
    <property type="match status" value="1"/>
</dbReference>
<dbReference type="SFLD" id="SFLDG01129">
    <property type="entry name" value="C1.5:_HAD__Beta-PGM__Phosphata"/>
    <property type="match status" value="1"/>
</dbReference>
<comment type="caution">
    <text evidence="1">The sequence shown here is derived from an EMBL/GenBank/DDBJ whole genome shotgun (WGS) entry which is preliminary data.</text>
</comment>
<dbReference type="Proteomes" id="UP001428290">
    <property type="component" value="Unassembled WGS sequence"/>
</dbReference>
<dbReference type="InterPro" id="IPR036412">
    <property type="entry name" value="HAD-like_sf"/>
</dbReference>
<gene>
    <name evidence="1" type="ORF">Hgul01_03755</name>
</gene>
<dbReference type="Pfam" id="PF00702">
    <property type="entry name" value="Hydrolase"/>
    <property type="match status" value="1"/>
</dbReference>
<dbReference type="SUPFAM" id="SSF56784">
    <property type="entry name" value="HAD-like"/>
    <property type="match status" value="1"/>
</dbReference>
<dbReference type="InterPro" id="IPR006439">
    <property type="entry name" value="HAD-SF_hydro_IA"/>
</dbReference>
<dbReference type="SFLD" id="SFLDS00003">
    <property type="entry name" value="Haloacid_Dehalogenase"/>
    <property type="match status" value="1"/>
</dbReference>
<organism evidence="1 2">
    <name type="scientific">Herpetosiphon gulosus</name>
    <dbReference type="NCBI Taxonomy" id="1973496"/>
    <lineage>
        <taxon>Bacteria</taxon>
        <taxon>Bacillati</taxon>
        <taxon>Chloroflexota</taxon>
        <taxon>Chloroflexia</taxon>
        <taxon>Herpetosiphonales</taxon>
        <taxon>Herpetosiphonaceae</taxon>
        <taxon>Herpetosiphon</taxon>
    </lineage>
</organism>
<dbReference type="InterPro" id="IPR023214">
    <property type="entry name" value="HAD_sf"/>
</dbReference>
<accession>A0ABP9X531</accession>
<protein>
    <submittedName>
        <fullName evidence="1">Phosphorylated carbohydrates phosphatase TM_1254</fullName>
    </submittedName>
</protein>